<dbReference type="RefSeq" id="WP_253647763.1">
    <property type="nucleotide sequence ID" value="NZ_BAAAMO010000002.1"/>
</dbReference>
<keyword evidence="1" id="KW-0812">Transmembrane</keyword>
<keyword evidence="1" id="KW-0472">Membrane</keyword>
<dbReference type="Gene3D" id="1.20.90.10">
    <property type="entry name" value="Phospholipase A2 domain"/>
    <property type="match status" value="1"/>
</dbReference>
<proteinExistence type="predicted"/>
<protein>
    <recommendedName>
        <fullName evidence="4">Phospholipase A2</fullName>
    </recommendedName>
</protein>
<dbReference type="EMBL" id="JBHTIL010000001">
    <property type="protein sequence ID" value="MFD0924172.1"/>
    <property type="molecule type" value="Genomic_DNA"/>
</dbReference>
<evidence type="ECO:0000256" key="1">
    <source>
        <dbReference type="SAM" id="Phobius"/>
    </source>
</evidence>
<name>A0ABW3G1U6_9NOCA</name>
<gene>
    <name evidence="2" type="ORF">ACFQ04_00335</name>
</gene>
<accession>A0ABW3G1U6</accession>
<dbReference type="InterPro" id="IPR036444">
    <property type="entry name" value="PLipase_A2_dom_sf"/>
</dbReference>
<keyword evidence="1" id="KW-1133">Transmembrane helix</keyword>
<keyword evidence="3" id="KW-1185">Reference proteome</keyword>
<feature type="transmembrane region" description="Helical" evidence="1">
    <location>
        <begin position="12"/>
        <end position="30"/>
    </location>
</feature>
<evidence type="ECO:0000313" key="2">
    <source>
        <dbReference type="EMBL" id="MFD0924172.1"/>
    </source>
</evidence>
<dbReference type="SUPFAM" id="SSF48619">
    <property type="entry name" value="Phospholipase A2, PLA2"/>
    <property type="match status" value="1"/>
</dbReference>
<organism evidence="2 3">
    <name type="scientific">Williamsia deligens</name>
    <dbReference type="NCBI Taxonomy" id="321325"/>
    <lineage>
        <taxon>Bacteria</taxon>
        <taxon>Bacillati</taxon>
        <taxon>Actinomycetota</taxon>
        <taxon>Actinomycetes</taxon>
        <taxon>Mycobacteriales</taxon>
        <taxon>Nocardiaceae</taxon>
        <taxon>Williamsia</taxon>
    </lineage>
</organism>
<reference evidence="3" key="1">
    <citation type="journal article" date="2019" name="Int. J. Syst. Evol. Microbiol.">
        <title>The Global Catalogue of Microorganisms (GCM) 10K type strain sequencing project: providing services to taxonomists for standard genome sequencing and annotation.</title>
        <authorList>
            <consortium name="The Broad Institute Genomics Platform"/>
            <consortium name="The Broad Institute Genome Sequencing Center for Infectious Disease"/>
            <person name="Wu L."/>
            <person name="Ma J."/>
        </authorList>
    </citation>
    <scope>NUCLEOTIDE SEQUENCE [LARGE SCALE GENOMIC DNA]</scope>
    <source>
        <strain evidence="3">CCUG 50873</strain>
    </source>
</reference>
<evidence type="ECO:0000313" key="3">
    <source>
        <dbReference type="Proteomes" id="UP001597068"/>
    </source>
</evidence>
<comment type="caution">
    <text evidence="2">The sequence shown here is derived from an EMBL/GenBank/DDBJ whole genome shotgun (WGS) entry which is preliminary data.</text>
</comment>
<evidence type="ECO:0008006" key="4">
    <source>
        <dbReference type="Google" id="ProtNLM"/>
    </source>
</evidence>
<dbReference type="Proteomes" id="UP001597068">
    <property type="component" value="Unassembled WGS sequence"/>
</dbReference>
<sequence length="194" mass="20285">MASHPPLTERRTLLVATLLGIAAVVALLLGHQRPTTPEPADLTTPAGAAVAALTGSHPMTALTALGDPERVLGYRPTTVDGHPANPHGGCSSPVPMPGRFEPLCRVHDLGYDLLRAAARSGHPLGPWARLRIDASLVASMERSCGDPLCRAAAETARVALAVNTWRQRDGVPVVESTRTIATSVVDRLIVAVAP</sequence>